<proteinExistence type="predicted"/>
<organism evidence="2 3">
    <name type="scientific">Aspergillus tubingensis (strain CBS 134.48)</name>
    <dbReference type="NCBI Taxonomy" id="767770"/>
    <lineage>
        <taxon>Eukaryota</taxon>
        <taxon>Fungi</taxon>
        <taxon>Dikarya</taxon>
        <taxon>Ascomycota</taxon>
        <taxon>Pezizomycotina</taxon>
        <taxon>Eurotiomycetes</taxon>
        <taxon>Eurotiomycetidae</taxon>
        <taxon>Eurotiales</taxon>
        <taxon>Aspergillaceae</taxon>
        <taxon>Aspergillus</taxon>
        <taxon>Aspergillus subgen. Circumdati</taxon>
    </lineage>
</organism>
<accession>A0A1L9NLX8</accession>
<evidence type="ECO:0000313" key="2">
    <source>
        <dbReference type="EMBL" id="OJI90275.1"/>
    </source>
</evidence>
<sequence length="73" mass="8065">MISHTLKSPCIYPVQQSTPADNLMVKHSTVNTVTPDNPLDNSLYITLSGTAAGAFLNMHYLLPNNARESKRHQ</sequence>
<keyword evidence="1" id="KW-1133">Transmembrane helix</keyword>
<reference evidence="3" key="1">
    <citation type="journal article" date="2017" name="Genome Biol.">
        <title>Comparative genomics reveals high biological diversity and specific adaptations in the industrially and medically important fungal genus Aspergillus.</title>
        <authorList>
            <person name="de Vries R.P."/>
            <person name="Riley R."/>
            <person name="Wiebenga A."/>
            <person name="Aguilar-Osorio G."/>
            <person name="Amillis S."/>
            <person name="Uchima C.A."/>
            <person name="Anderluh G."/>
            <person name="Asadollahi M."/>
            <person name="Askin M."/>
            <person name="Barry K."/>
            <person name="Battaglia E."/>
            <person name="Bayram O."/>
            <person name="Benocci T."/>
            <person name="Braus-Stromeyer S.A."/>
            <person name="Caldana C."/>
            <person name="Canovas D."/>
            <person name="Cerqueira G.C."/>
            <person name="Chen F."/>
            <person name="Chen W."/>
            <person name="Choi C."/>
            <person name="Clum A."/>
            <person name="Dos Santos R.A."/>
            <person name="Damasio A.R."/>
            <person name="Diallinas G."/>
            <person name="Emri T."/>
            <person name="Fekete E."/>
            <person name="Flipphi M."/>
            <person name="Freyberg S."/>
            <person name="Gallo A."/>
            <person name="Gournas C."/>
            <person name="Habgood R."/>
            <person name="Hainaut M."/>
            <person name="Harispe M.L."/>
            <person name="Henrissat B."/>
            <person name="Hilden K.S."/>
            <person name="Hope R."/>
            <person name="Hossain A."/>
            <person name="Karabika E."/>
            <person name="Karaffa L."/>
            <person name="Karanyi Z."/>
            <person name="Krasevec N."/>
            <person name="Kuo A."/>
            <person name="Kusch H."/>
            <person name="LaButti K."/>
            <person name="Lagendijk E.L."/>
            <person name="Lapidus A."/>
            <person name="Levasseur A."/>
            <person name="Lindquist E."/>
            <person name="Lipzen A."/>
            <person name="Logrieco A.F."/>
            <person name="MacCabe A."/>
            <person name="Maekelae M.R."/>
            <person name="Malavazi I."/>
            <person name="Melin P."/>
            <person name="Meyer V."/>
            <person name="Mielnichuk N."/>
            <person name="Miskei M."/>
            <person name="Molnar A.P."/>
            <person name="Mule G."/>
            <person name="Ngan C.Y."/>
            <person name="Orejas M."/>
            <person name="Orosz E."/>
            <person name="Ouedraogo J.P."/>
            <person name="Overkamp K.M."/>
            <person name="Park H.-S."/>
            <person name="Perrone G."/>
            <person name="Piumi F."/>
            <person name="Punt P.J."/>
            <person name="Ram A.F."/>
            <person name="Ramon A."/>
            <person name="Rauscher S."/>
            <person name="Record E."/>
            <person name="Riano-Pachon D.M."/>
            <person name="Robert V."/>
            <person name="Roehrig J."/>
            <person name="Ruller R."/>
            <person name="Salamov A."/>
            <person name="Salih N.S."/>
            <person name="Samson R.A."/>
            <person name="Sandor E."/>
            <person name="Sanguinetti M."/>
            <person name="Schuetze T."/>
            <person name="Sepcic K."/>
            <person name="Shelest E."/>
            <person name="Sherlock G."/>
            <person name="Sophianopoulou V."/>
            <person name="Squina F.M."/>
            <person name="Sun H."/>
            <person name="Susca A."/>
            <person name="Todd R.B."/>
            <person name="Tsang A."/>
            <person name="Unkles S.E."/>
            <person name="van de Wiele N."/>
            <person name="van Rossen-Uffink D."/>
            <person name="Oliveira J.V."/>
            <person name="Vesth T.C."/>
            <person name="Visser J."/>
            <person name="Yu J.-H."/>
            <person name="Zhou M."/>
            <person name="Andersen M.R."/>
            <person name="Archer D.B."/>
            <person name="Baker S.E."/>
            <person name="Benoit I."/>
            <person name="Brakhage A.A."/>
            <person name="Braus G.H."/>
            <person name="Fischer R."/>
            <person name="Frisvad J.C."/>
            <person name="Goldman G.H."/>
            <person name="Houbraken J."/>
            <person name="Oakley B."/>
            <person name="Pocsi I."/>
            <person name="Scazzocchio C."/>
            <person name="Seiboth B."/>
            <person name="vanKuyk P.A."/>
            <person name="Wortman J."/>
            <person name="Dyer P.S."/>
            <person name="Grigoriev I.V."/>
        </authorList>
    </citation>
    <scope>NUCLEOTIDE SEQUENCE [LARGE SCALE GENOMIC DNA]</scope>
    <source>
        <strain evidence="3">CBS 134.48</strain>
    </source>
</reference>
<dbReference type="Proteomes" id="UP000184304">
    <property type="component" value="Unassembled WGS sequence"/>
</dbReference>
<feature type="transmembrane region" description="Helical" evidence="1">
    <location>
        <begin position="43"/>
        <end position="62"/>
    </location>
</feature>
<gene>
    <name evidence="2" type="ORF">ASPTUDRAFT_224615</name>
</gene>
<dbReference type="AlphaFoldDB" id="A0A1L9NLX8"/>
<protein>
    <submittedName>
        <fullName evidence="2">Uncharacterized protein</fullName>
    </submittedName>
</protein>
<name>A0A1L9NLX8_ASPTC</name>
<dbReference type="EMBL" id="KV878176">
    <property type="protein sequence ID" value="OJI90275.1"/>
    <property type="molecule type" value="Genomic_DNA"/>
</dbReference>
<evidence type="ECO:0000313" key="3">
    <source>
        <dbReference type="Proteomes" id="UP000184304"/>
    </source>
</evidence>
<keyword evidence="3" id="KW-1185">Reference proteome</keyword>
<keyword evidence="1" id="KW-0812">Transmembrane</keyword>
<keyword evidence="1" id="KW-0472">Membrane</keyword>
<dbReference type="VEuPathDB" id="FungiDB:ASPTUDRAFT_224615"/>
<evidence type="ECO:0000256" key="1">
    <source>
        <dbReference type="SAM" id="Phobius"/>
    </source>
</evidence>